<dbReference type="Gene3D" id="2.40.110.10">
    <property type="entry name" value="Butyryl-CoA Dehydrogenase, subunit A, domain 2"/>
    <property type="match status" value="1"/>
</dbReference>
<organism evidence="5 6">
    <name type="scientific">Mycolicibacterium parafortuitum</name>
    <name type="common">Mycobacterium parafortuitum</name>
    <dbReference type="NCBI Taxonomy" id="39692"/>
    <lineage>
        <taxon>Bacteria</taxon>
        <taxon>Bacillati</taxon>
        <taxon>Actinomycetota</taxon>
        <taxon>Actinomycetes</taxon>
        <taxon>Mycobacteriales</taxon>
        <taxon>Mycobacteriaceae</taxon>
        <taxon>Mycolicibacterium</taxon>
    </lineage>
</organism>
<dbReference type="InterPro" id="IPR037069">
    <property type="entry name" value="AcylCoA_DH/ox_N_sf"/>
</dbReference>
<reference evidence="5 6" key="1">
    <citation type="submission" date="2018-05" db="EMBL/GenBank/DDBJ databases">
        <authorList>
            <consortium name="IHU Genomes"/>
        </authorList>
    </citation>
    <scope>NUCLEOTIDE SEQUENCE [LARGE SCALE GENOMIC DNA]</scope>
    <source>
        <strain evidence="5 6">P7335</strain>
    </source>
</reference>
<dbReference type="STRING" id="39692.BST38_28235"/>
<dbReference type="Gene3D" id="1.10.540.10">
    <property type="entry name" value="Acyl-CoA dehydrogenase/oxidase, N-terminal domain"/>
    <property type="match status" value="1"/>
</dbReference>
<evidence type="ECO:0000313" key="5">
    <source>
        <dbReference type="EMBL" id="SRX80791.1"/>
    </source>
</evidence>
<evidence type="ECO:0000259" key="4">
    <source>
        <dbReference type="Pfam" id="PF08028"/>
    </source>
</evidence>
<dbReference type="InterPro" id="IPR046373">
    <property type="entry name" value="Acyl-CoA_Oxase/DH_mid-dom_sf"/>
</dbReference>
<dbReference type="InterPro" id="IPR013107">
    <property type="entry name" value="Acyl-CoA_DH_C"/>
</dbReference>
<proteinExistence type="predicted"/>
<name>A0A375YI56_MYCPF</name>
<dbReference type="RefSeq" id="WP_083146833.1">
    <property type="nucleotide sequence ID" value="NZ_MVID01000046.1"/>
</dbReference>
<dbReference type="PANTHER" id="PTHR48083:SF19">
    <property type="entry name" value="FLAVIN-DEPENDENT MONOOXYGENASE, OXYGENASE SUBUNIT HSAA"/>
    <property type="match status" value="1"/>
</dbReference>
<keyword evidence="1" id="KW-0285">Flavoprotein</keyword>
<dbReference type="Pfam" id="PF08028">
    <property type="entry name" value="Acyl-CoA_dh_2"/>
    <property type="match status" value="1"/>
</dbReference>
<dbReference type="PANTHER" id="PTHR48083">
    <property type="entry name" value="MEDIUM-CHAIN SPECIFIC ACYL-COA DEHYDROGENASE, MITOCHONDRIAL-RELATED"/>
    <property type="match status" value="1"/>
</dbReference>
<feature type="domain" description="Acyl-CoA dehydrogenase C-terminal" evidence="4">
    <location>
        <begin position="237"/>
        <end position="368"/>
    </location>
</feature>
<keyword evidence="2" id="KW-0274">FAD</keyword>
<keyword evidence="6" id="KW-1185">Reference proteome</keyword>
<dbReference type="EMBL" id="UEGS01000001">
    <property type="protein sequence ID" value="SRX80791.1"/>
    <property type="molecule type" value="Genomic_DNA"/>
</dbReference>
<dbReference type="InterPro" id="IPR036250">
    <property type="entry name" value="AcylCo_DH-like_C"/>
</dbReference>
<sequence>MSQRVLDRLADLADQFKEQAVEAEKIGKLPDATVKSMKSIGSIRLLQPKKHGGMEVHPREFAETVMATAALDPAAGWINGVVGVHPYQLAYADPKVGDEIWADDIDTWVASPYAPQGVAVPTDGGYIFTGRWQFSSGTDACDWIILGAMVGDANGAPLMPPQMLHMILPRSDYQIVDDSWDVVGLRGTGSKDVIVDGAFVPSYRTMDGMKVMDGTAQREAGMTEPLYLMPWSTMFPLGISSATIGIAEGALAAALDYQRQRVAASGVAVKDDPYVMYAIGEAAADINAARQELLANADRIYDMVAAGKEVSFEDRAAGRRTQIRAVWRAVSAVDEIFARCGGNAARMDKPLQRYWRDVHVGQAHAIHVPGTVYHAAALSSLGVDPQGPLRAMI</sequence>
<dbReference type="GO" id="GO:0003995">
    <property type="term" value="F:acyl-CoA dehydrogenase activity"/>
    <property type="evidence" value="ECO:0007669"/>
    <property type="project" value="TreeGrafter"/>
</dbReference>
<dbReference type="GO" id="GO:0005737">
    <property type="term" value="C:cytoplasm"/>
    <property type="evidence" value="ECO:0007669"/>
    <property type="project" value="TreeGrafter"/>
</dbReference>
<evidence type="ECO:0000256" key="3">
    <source>
        <dbReference type="ARBA" id="ARBA00023002"/>
    </source>
</evidence>
<dbReference type="SUPFAM" id="SSF47203">
    <property type="entry name" value="Acyl-CoA dehydrogenase C-terminal domain-like"/>
    <property type="match status" value="1"/>
</dbReference>
<keyword evidence="3" id="KW-0560">Oxidoreductase</keyword>
<protein>
    <submittedName>
        <fullName evidence="5">Pigment production hydroxylase [Rhodococcus jostii RHA1]</fullName>
    </submittedName>
</protein>
<accession>A0A375YI56</accession>
<dbReference type="AlphaFoldDB" id="A0A375YI56"/>
<gene>
    <name evidence="5" type="ORF">MPP7335_02536</name>
</gene>
<dbReference type="GO" id="GO:0050660">
    <property type="term" value="F:flavin adenine dinucleotide binding"/>
    <property type="evidence" value="ECO:0007669"/>
    <property type="project" value="InterPro"/>
</dbReference>
<dbReference type="Proteomes" id="UP000252008">
    <property type="component" value="Unassembled WGS sequence"/>
</dbReference>
<evidence type="ECO:0000313" key="6">
    <source>
        <dbReference type="Proteomes" id="UP000252008"/>
    </source>
</evidence>
<dbReference type="Gene3D" id="1.20.140.10">
    <property type="entry name" value="Butyryl-CoA Dehydrogenase, subunit A, domain 3"/>
    <property type="match status" value="1"/>
</dbReference>
<dbReference type="InterPro" id="IPR009100">
    <property type="entry name" value="AcylCoA_DH/oxidase_NM_dom_sf"/>
</dbReference>
<evidence type="ECO:0000256" key="2">
    <source>
        <dbReference type="ARBA" id="ARBA00022827"/>
    </source>
</evidence>
<dbReference type="GO" id="GO:0016712">
    <property type="term" value="F:oxidoreductase activity, acting on paired donors, with incorporation or reduction of molecular oxygen, reduced flavin or flavoprotein as one donor, and incorporation of one atom of oxygen"/>
    <property type="evidence" value="ECO:0007669"/>
    <property type="project" value="TreeGrafter"/>
</dbReference>
<dbReference type="PIRSF" id="PIRSF016578">
    <property type="entry name" value="HsaA"/>
    <property type="match status" value="1"/>
</dbReference>
<dbReference type="InterPro" id="IPR050741">
    <property type="entry name" value="Acyl-CoA_dehydrogenase"/>
</dbReference>
<evidence type="ECO:0000256" key="1">
    <source>
        <dbReference type="ARBA" id="ARBA00022630"/>
    </source>
</evidence>
<dbReference type="SUPFAM" id="SSF56645">
    <property type="entry name" value="Acyl-CoA dehydrogenase NM domain-like"/>
    <property type="match status" value="1"/>
</dbReference>
<dbReference type="GO" id="GO:0033539">
    <property type="term" value="P:fatty acid beta-oxidation using acyl-CoA dehydrogenase"/>
    <property type="evidence" value="ECO:0007669"/>
    <property type="project" value="TreeGrafter"/>
</dbReference>